<dbReference type="GeneID" id="115965345"/>
<dbReference type="OrthoDB" id="1904516at2759"/>
<dbReference type="PANTHER" id="PTHR36391">
    <property type="entry name" value="FURRY"/>
    <property type="match status" value="1"/>
</dbReference>
<sequence>MAKKPASSIFDTLKRYIKKPWEFTGPQSHPEYRNSILPATQYRVESPASTKVQPWVPTSNPETVFDIKYYTRDQRRNRPPIRRTVLKKADVEKMMKETTFDVKDLPRPYLAVAVQEDLDTHGGGYQK</sequence>
<dbReference type="Proteomes" id="UP000594261">
    <property type="component" value="Chromosome 10"/>
</dbReference>
<accession>A0A7N2MQ45</accession>
<organism evidence="1 2">
    <name type="scientific">Quercus lobata</name>
    <name type="common">Valley oak</name>
    <dbReference type="NCBI Taxonomy" id="97700"/>
    <lineage>
        <taxon>Eukaryota</taxon>
        <taxon>Viridiplantae</taxon>
        <taxon>Streptophyta</taxon>
        <taxon>Embryophyta</taxon>
        <taxon>Tracheophyta</taxon>
        <taxon>Spermatophyta</taxon>
        <taxon>Magnoliopsida</taxon>
        <taxon>eudicotyledons</taxon>
        <taxon>Gunneridae</taxon>
        <taxon>Pentapetalae</taxon>
        <taxon>rosids</taxon>
        <taxon>fabids</taxon>
        <taxon>Fagales</taxon>
        <taxon>Fagaceae</taxon>
        <taxon>Quercus</taxon>
    </lineage>
</organism>
<proteinExistence type="predicted"/>
<dbReference type="KEGG" id="qlo:115965345"/>
<dbReference type="EMBL" id="LRBV02000010">
    <property type="status" value="NOT_ANNOTATED_CDS"/>
    <property type="molecule type" value="Genomic_DNA"/>
</dbReference>
<dbReference type="PANTHER" id="PTHR36391:SF1">
    <property type="entry name" value="FURRY"/>
    <property type="match status" value="1"/>
</dbReference>
<dbReference type="Gramene" id="QL10p019840:mrna">
    <property type="protein sequence ID" value="QL10p019840:mrna:CDS:1"/>
    <property type="gene ID" value="QL10p019840"/>
</dbReference>
<evidence type="ECO:0000313" key="2">
    <source>
        <dbReference type="Proteomes" id="UP000594261"/>
    </source>
</evidence>
<dbReference type="FunCoup" id="A0A7N2MQ45">
    <property type="interactions" value="1366"/>
</dbReference>
<keyword evidence="2" id="KW-1185">Reference proteome</keyword>
<reference evidence="1 2" key="1">
    <citation type="journal article" date="2016" name="G3 (Bethesda)">
        <title>First Draft Assembly and Annotation of the Genome of a California Endemic Oak Quercus lobata Nee (Fagaceae).</title>
        <authorList>
            <person name="Sork V.L."/>
            <person name="Fitz-Gibbon S.T."/>
            <person name="Puiu D."/>
            <person name="Crepeau M."/>
            <person name="Gugger P.F."/>
            <person name="Sherman R."/>
            <person name="Stevens K."/>
            <person name="Langley C.H."/>
            <person name="Pellegrini M."/>
            <person name="Salzberg S.L."/>
        </authorList>
    </citation>
    <scope>NUCLEOTIDE SEQUENCE [LARGE SCALE GENOMIC DNA]</scope>
    <source>
        <strain evidence="1 2">cv. SW786</strain>
    </source>
</reference>
<dbReference type="OMA" id="MMKENTF"/>
<protein>
    <submittedName>
        <fullName evidence="1">Uncharacterized protein</fullName>
    </submittedName>
</protein>
<name>A0A7N2MQ45_QUELO</name>
<reference evidence="1" key="2">
    <citation type="submission" date="2021-01" db="UniProtKB">
        <authorList>
            <consortium name="EnsemblPlants"/>
        </authorList>
    </citation>
    <scope>IDENTIFICATION</scope>
</reference>
<evidence type="ECO:0000313" key="1">
    <source>
        <dbReference type="EnsemblPlants" id="QL10p019840:mrna:CDS:1"/>
    </source>
</evidence>
<dbReference type="RefSeq" id="XP_030940400.1">
    <property type="nucleotide sequence ID" value="XM_031084540.1"/>
</dbReference>
<dbReference type="InParanoid" id="A0A7N2MQ45"/>
<gene>
    <name evidence="1" type="primary">LOC115965345</name>
</gene>
<dbReference type="EnsemblPlants" id="QL10p019840:mrna">
    <property type="protein sequence ID" value="QL10p019840:mrna:CDS:1"/>
    <property type="gene ID" value="QL10p019840"/>
</dbReference>
<dbReference type="AlphaFoldDB" id="A0A7N2MQ45"/>